<keyword evidence="1" id="KW-0456">Lyase</keyword>
<reference evidence="1 2" key="1">
    <citation type="submission" date="2017-11" db="EMBL/GenBank/DDBJ databases">
        <title>Complete genome of a free-living desiccation-tolerant cyanobacterium and its photosynthetic adaptation to extreme terrestrial habitat.</title>
        <authorList>
            <person name="Shang J."/>
        </authorList>
    </citation>
    <scope>NUCLEOTIDE SEQUENCE [LARGE SCALE GENOMIC DNA]</scope>
    <source>
        <strain evidence="1 2">CCNUN1</strain>
    </source>
</reference>
<proteinExistence type="predicted"/>
<dbReference type="RefSeq" id="WP_100902588.1">
    <property type="nucleotide sequence ID" value="NZ_CAWNNC010000001.1"/>
</dbReference>
<evidence type="ECO:0000313" key="1">
    <source>
        <dbReference type="EMBL" id="AUB42630.1"/>
    </source>
</evidence>
<dbReference type="InterPro" id="IPR029068">
    <property type="entry name" value="Glyas_Bleomycin-R_OHBP_Dase"/>
</dbReference>
<accession>A0A2K8T4T0</accession>
<dbReference type="GO" id="GO:0016829">
    <property type="term" value="F:lyase activity"/>
    <property type="evidence" value="ECO:0007669"/>
    <property type="project" value="UniProtKB-KW"/>
</dbReference>
<dbReference type="SUPFAM" id="SSF54593">
    <property type="entry name" value="Glyoxalase/Bleomycin resistance protein/Dihydroxybiphenyl dioxygenase"/>
    <property type="match status" value="1"/>
</dbReference>
<dbReference type="CDD" id="cd06587">
    <property type="entry name" value="VOC"/>
    <property type="match status" value="1"/>
</dbReference>
<dbReference type="Gene3D" id="3.10.180.10">
    <property type="entry name" value="2,3-Dihydroxybiphenyl 1,2-Dioxygenase, domain 1"/>
    <property type="match status" value="1"/>
</dbReference>
<dbReference type="EMBL" id="CP024785">
    <property type="protein sequence ID" value="AUB42630.1"/>
    <property type="molecule type" value="Genomic_DNA"/>
</dbReference>
<keyword evidence="2" id="KW-1185">Reference proteome</keyword>
<dbReference type="OrthoDB" id="1492945at2"/>
<keyword evidence="1" id="KW-0223">Dioxygenase</keyword>
<gene>
    <name evidence="1" type="ORF">COO91_08776</name>
</gene>
<dbReference type="KEGG" id="nfl:COO91_08776"/>
<protein>
    <submittedName>
        <fullName evidence="1">Catechol 2,3-dioxygenase or other lactoylglutathione lyase family enzyme</fullName>
    </submittedName>
</protein>
<name>A0A2K8T4T0_9NOSO</name>
<evidence type="ECO:0000313" key="2">
    <source>
        <dbReference type="Proteomes" id="UP000232003"/>
    </source>
</evidence>
<dbReference type="AlphaFoldDB" id="A0A2K8T4T0"/>
<dbReference type="Proteomes" id="UP000232003">
    <property type="component" value="Chromosome"/>
</dbReference>
<sequence>MQILKVLTRVYLNPIDLDEAIAFYENLFTEKCWLWFQYSEAELELAGVGSILLIAGSAEALSSFKSTHATFLVDSLNDFKEALIQQGAVILAEPNKVPTGANMRAMHPDGTIIEYVEFA</sequence>
<keyword evidence="1" id="KW-0560">Oxidoreductase</keyword>
<organism evidence="1 2">
    <name type="scientific">Nostoc flagelliforme CCNUN1</name>
    <dbReference type="NCBI Taxonomy" id="2038116"/>
    <lineage>
        <taxon>Bacteria</taxon>
        <taxon>Bacillati</taxon>
        <taxon>Cyanobacteriota</taxon>
        <taxon>Cyanophyceae</taxon>
        <taxon>Nostocales</taxon>
        <taxon>Nostocaceae</taxon>
        <taxon>Nostoc</taxon>
    </lineage>
</organism>
<dbReference type="GO" id="GO:0051213">
    <property type="term" value="F:dioxygenase activity"/>
    <property type="evidence" value="ECO:0007669"/>
    <property type="project" value="UniProtKB-KW"/>
</dbReference>